<sequence>MSKPTSKTGSWFVKSPYDRMPEVPENYSFEVTRVHGTGSEYDVMVVMRSGSYSLASRMLSTRNLSDKSAFAMNVRHVAHEMWNEHTREENVKTWIKEKVWET</sequence>
<evidence type="ECO:0000313" key="1">
    <source>
        <dbReference type="EMBL" id="ALF00536.1"/>
    </source>
</evidence>
<reference evidence="1 2" key="1">
    <citation type="submission" date="2015-08" db="EMBL/GenBank/DDBJ databases">
        <authorList>
            <person name="Barekzi N."/>
            <person name="Doss J.H."/>
            <person name="Bluford J."/>
            <person name="Fizer S."/>
            <person name="Garofalo A.E."/>
            <person name="Gasalao M.B."/>
            <person name="Griffin J."/>
            <person name="Henderson C.M."/>
            <person name="Hyre A.N."/>
            <person name="Irons L.B."/>
            <person name="Jafree E."/>
            <person name="Kanda K."/>
            <person name="Matthews D."/>
            <person name="Mclaren B."/>
            <person name="Moriarty A."/>
            <person name="Northam N."/>
            <person name="Ryan M."/>
            <person name="Smith D.E."/>
            <person name="Vanselow D."/>
            <person name="Welch J."/>
            <person name="Gauthier D."/>
            <person name="Anders K.R."/>
            <person name="Bradley K.W."/>
            <person name="Asai D.J."/>
            <person name="Bowman C.A."/>
            <person name="Russell D.A."/>
            <person name="Pope W.H."/>
            <person name="Jacobs-Sera D."/>
            <person name="Hendrix R.W."/>
            <person name="Hatfull G.F."/>
        </authorList>
    </citation>
    <scope>NUCLEOTIDE SEQUENCE [LARGE SCALE GENOMIC DNA]</scope>
</reference>
<accession>A0A0M4R044</accession>
<name>A0A0M4R044_9CAUD</name>
<organism evidence="1 2">
    <name type="scientific">Mycobacterium phage Bricole</name>
    <dbReference type="NCBI Taxonomy" id="1718601"/>
    <lineage>
        <taxon>Viruses</taxon>
        <taxon>Duplodnaviria</taxon>
        <taxon>Heunggongvirae</taxon>
        <taxon>Uroviricota</taxon>
        <taxon>Caudoviricetes</taxon>
        <taxon>Vilmaviridae</taxon>
        <taxon>Mclasvirinae</taxon>
        <taxon>Bongovirus</taxon>
        <taxon>Bongovirus bongo</taxon>
    </lineage>
</organism>
<gene>
    <name evidence="1" type="ORF">SEA_BRICOLE_8</name>
</gene>
<protein>
    <submittedName>
        <fullName evidence="1">Uncharacterized protein</fullName>
    </submittedName>
</protein>
<evidence type="ECO:0000313" key="2">
    <source>
        <dbReference type="Proteomes" id="UP000221469"/>
    </source>
</evidence>
<proteinExistence type="predicted"/>
<dbReference type="Proteomes" id="UP000221469">
    <property type="component" value="Segment"/>
</dbReference>
<dbReference type="EMBL" id="KT591491">
    <property type="protein sequence ID" value="ALF00536.1"/>
    <property type="molecule type" value="Genomic_DNA"/>
</dbReference>